<gene>
    <name evidence="3" type="ORF">NBH00_10010</name>
</gene>
<protein>
    <recommendedName>
        <fullName evidence="2">Ada DNA repair metal-binding domain-containing protein</fullName>
    </recommendedName>
</protein>
<proteinExistence type="predicted"/>
<dbReference type="EMBL" id="CP098502">
    <property type="protein sequence ID" value="UTI67067.1"/>
    <property type="molecule type" value="Genomic_DNA"/>
</dbReference>
<dbReference type="Proteomes" id="UP001056035">
    <property type="component" value="Chromosome"/>
</dbReference>
<name>A0ABY5E1M7_9ACTN</name>
<accession>A0ABY5E1M7</accession>
<reference evidence="3 4" key="1">
    <citation type="submission" date="2022-06" db="EMBL/GenBank/DDBJ databases">
        <title>Paraconexibacter antarcticus.</title>
        <authorList>
            <person name="Kim C.S."/>
        </authorList>
    </citation>
    <scope>NUCLEOTIDE SEQUENCE [LARGE SCALE GENOMIC DNA]</scope>
    <source>
        <strain evidence="3 4">02-257</strain>
    </source>
</reference>
<dbReference type="Gene3D" id="3.40.10.10">
    <property type="entry name" value="DNA Methylphosphotriester Repair Domain"/>
    <property type="match status" value="1"/>
</dbReference>
<dbReference type="InterPro" id="IPR035451">
    <property type="entry name" value="Ada-like_dom_sf"/>
</dbReference>
<evidence type="ECO:0000313" key="4">
    <source>
        <dbReference type="Proteomes" id="UP001056035"/>
    </source>
</evidence>
<evidence type="ECO:0000259" key="2">
    <source>
        <dbReference type="Pfam" id="PF02805"/>
    </source>
</evidence>
<evidence type="ECO:0000256" key="1">
    <source>
        <dbReference type="ARBA" id="ARBA00023159"/>
    </source>
</evidence>
<keyword evidence="4" id="KW-1185">Reference proteome</keyword>
<dbReference type="Pfam" id="PF02805">
    <property type="entry name" value="Ada_Zn_binding"/>
    <property type="match status" value="1"/>
</dbReference>
<feature type="domain" description="Ada DNA repair metal-binding" evidence="2">
    <location>
        <begin position="2"/>
        <end position="44"/>
    </location>
</feature>
<evidence type="ECO:0000313" key="3">
    <source>
        <dbReference type="EMBL" id="UTI67067.1"/>
    </source>
</evidence>
<keyword evidence="1" id="KW-0010">Activator</keyword>
<dbReference type="InterPro" id="IPR004026">
    <property type="entry name" value="Ada_DNA_repair_Zn-bd"/>
</dbReference>
<organism evidence="3 4">
    <name type="scientific">Paraconexibacter antarcticus</name>
    <dbReference type="NCBI Taxonomy" id="2949664"/>
    <lineage>
        <taxon>Bacteria</taxon>
        <taxon>Bacillati</taxon>
        <taxon>Actinomycetota</taxon>
        <taxon>Thermoleophilia</taxon>
        <taxon>Solirubrobacterales</taxon>
        <taxon>Paraconexibacteraceae</taxon>
        <taxon>Paraconexibacter</taxon>
    </lineage>
</organism>
<dbReference type="SUPFAM" id="SSF57884">
    <property type="entry name" value="Ada DNA repair protein, N-terminal domain (N-Ada 10)"/>
    <property type="match status" value="1"/>
</dbReference>
<sequence length="46" mass="4969">MRTTGVYCRPSCAGRPDRENVVYVSGPAAARELGLRACRRCAPDDA</sequence>